<name>A0A6C0RC73_9BACT</name>
<dbReference type="Proteomes" id="UP000474630">
    <property type="component" value="Chromosome"/>
</dbReference>
<organism evidence="3 4">
    <name type="scientific">Draconibacterium halophilum</name>
    <dbReference type="NCBI Taxonomy" id="2706887"/>
    <lineage>
        <taxon>Bacteria</taxon>
        <taxon>Pseudomonadati</taxon>
        <taxon>Bacteroidota</taxon>
        <taxon>Bacteroidia</taxon>
        <taxon>Marinilabiliales</taxon>
        <taxon>Prolixibacteraceae</taxon>
        <taxon>Draconibacterium</taxon>
    </lineage>
</organism>
<feature type="domain" description="Secretion system C-terminal sorting" evidence="2">
    <location>
        <begin position="337"/>
        <end position="411"/>
    </location>
</feature>
<dbReference type="Pfam" id="PF17963">
    <property type="entry name" value="Big_9"/>
    <property type="match status" value="1"/>
</dbReference>
<dbReference type="Pfam" id="PF18962">
    <property type="entry name" value="Por_Secre_tail"/>
    <property type="match status" value="1"/>
</dbReference>
<accession>A0A6C0RC73</accession>
<gene>
    <name evidence="3" type="ORF">G0Q07_09400</name>
</gene>
<keyword evidence="1" id="KW-0732">Signal</keyword>
<evidence type="ECO:0000313" key="3">
    <source>
        <dbReference type="EMBL" id="QIA07930.1"/>
    </source>
</evidence>
<dbReference type="InterPro" id="IPR026444">
    <property type="entry name" value="Secre_tail"/>
</dbReference>
<evidence type="ECO:0000313" key="4">
    <source>
        <dbReference type="Proteomes" id="UP000474630"/>
    </source>
</evidence>
<protein>
    <submittedName>
        <fullName evidence="3">T9SS type A sorting domain-containing protein</fullName>
    </submittedName>
</protein>
<reference evidence="3 4" key="1">
    <citation type="submission" date="2020-02" db="EMBL/GenBank/DDBJ databases">
        <title>Genome sequencing for Draconibacterium sp. strain M1.</title>
        <authorList>
            <person name="Park S.-J."/>
        </authorList>
    </citation>
    <scope>NUCLEOTIDE SEQUENCE [LARGE SCALE GENOMIC DNA]</scope>
    <source>
        <strain evidence="3 4">M1</strain>
    </source>
</reference>
<dbReference type="KEGG" id="drc:G0Q07_09400"/>
<keyword evidence="4" id="KW-1185">Reference proteome</keyword>
<feature type="signal peptide" evidence="1">
    <location>
        <begin position="1"/>
        <end position="22"/>
    </location>
</feature>
<dbReference type="RefSeq" id="WP_163345851.1">
    <property type="nucleotide sequence ID" value="NZ_CP048409.1"/>
</dbReference>
<dbReference type="AlphaFoldDB" id="A0A6C0RC73"/>
<proteinExistence type="predicted"/>
<feature type="chain" id="PRO_5025424288" evidence="1">
    <location>
        <begin position="23"/>
        <end position="414"/>
    </location>
</feature>
<evidence type="ECO:0000256" key="1">
    <source>
        <dbReference type="SAM" id="SignalP"/>
    </source>
</evidence>
<dbReference type="NCBIfam" id="TIGR04183">
    <property type="entry name" value="Por_Secre_tail"/>
    <property type="match status" value="1"/>
</dbReference>
<evidence type="ECO:0000259" key="2">
    <source>
        <dbReference type="Pfam" id="PF18962"/>
    </source>
</evidence>
<dbReference type="EMBL" id="CP048409">
    <property type="protein sequence ID" value="QIA07930.1"/>
    <property type="molecule type" value="Genomic_DNA"/>
</dbReference>
<sequence>MKKIGLGMLCVLTHNLFSWAFASDLTNFNDSCYPYIYHSHQSTIDQPIAVNDTFILGIGCGNNTISGNLLSNDTYTQDSFWLSEIEPPAFGNFSCGPLGNFTYSNPSDFRGNITLTYRLSNVANASIYCEAQLSIIVDDDNDCDQVINMIDMDDDNDGILDVHEGDETVDTDEDGIPDYLDIDSDNDGITDFTEWQMEGFCKSLLLNDNNNNGWDAAFDPDEGGDYYEQTDTDLDGIPDFQDIDSDNDGIPDFIEAYDIDNDQLPALNFSNLDYDSDGLDNSCDTVNCAISRLNPMGSNSPLPDNDTNNIRDWRDPYNYVIEAEPQFAKIGENEILVYPNPVVDECTIVLPTNDNTPAIKYSLKIYDMKGSLEHLELFEENQHHMSLAHLKKGVYIVRVKVGTKDFVTRIIKSN</sequence>